<evidence type="ECO:0000313" key="3">
    <source>
        <dbReference type="Proteomes" id="UP000273326"/>
    </source>
</evidence>
<evidence type="ECO:0000313" key="2">
    <source>
        <dbReference type="EMBL" id="AZP03711.1"/>
    </source>
</evidence>
<proteinExistence type="predicted"/>
<accession>A0A3S9H8V7</accession>
<name>A0A3S9H8V7_9LACT</name>
<reference evidence="3" key="1">
    <citation type="submission" date="2018-12" db="EMBL/GenBank/DDBJ databases">
        <title>Complete genome sequencing of Jeotgalibaca sp. H21T32.</title>
        <authorList>
            <person name="Bae J.-W."/>
            <person name="Lee S.-Y."/>
        </authorList>
    </citation>
    <scope>NUCLEOTIDE SEQUENCE [LARGE SCALE GENOMIC DNA]</scope>
    <source>
        <strain evidence="3">H21T32</strain>
    </source>
</reference>
<organism evidence="2 3">
    <name type="scientific">Jeotgalibaca ciconiae</name>
    <dbReference type="NCBI Taxonomy" id="2496265"/>
    <lineage>
        <taxon>Bacteria</taxon>
        <taxon>Bacillati</taxon>
        <taxon>Bacillota</taxon>
        <taxon>Bacilli</taxon>
        <taxon>Lactobacillales</taxon>
        <taxon>Carnobacteriaceae</taxon>
        <taxon>Jeotgalibaca</taxon>
    </lineage>
</organism>
<keyword evidence="1" id="KW-1133">Transmembrane helix</keyword>
<sequence length="115" mass="13255">MKKLLAIFLFVFFALVLLAGIAFDIYTNSQGIKDIFYGTAITSHMRYKSNFVGMFTAISFIVLNLLLVAGYGYFFYAKEKKIKIFPALYSIVVFFYTLYIFVRGITYIIEVLSMI</sequence>
<keyword evidence="3" id="KW-1185">Reference proteome</keyword>
<protein>
    <submittedName>
        <fullName evidence="2">Uncharacterized protein</fullName>
    </submittedName>
</protein>
<gene>
    <name evidence="2" type="ORF">EJN90_02940</name>
</gene>
<dbReference type="EMBL" id="CP034465">
    <property type="protein sequence ID" value="AZP03711.1"/>
    <property type="molecule type" value="Genomic_DNA"/>
</dbReference>
<dbReference type="OrthoDB" id="3010358at2"/>
<keyword evidence="1" id="KW-0812">Transmembrane</keyword>
<feature type="transmembrane region" description="Helical" evidence="1">
    <location>
        <begin position="88"/>
        <end position="109"/>
    </location>
</feature>
<dbReference type="Proteomes" id="UP000273326">
    <property type="component" value="Chromosome"/>
</dbReference>
<dbReference type="AlphaFoldDB" id="A0A3S9H8V7"/>
<keyword evidence="1" id="KW-0472">Membrane</keyword>
<evidence type="ECO:0000256" key="1">
    <source>
        <dbReference type="SAM" id="Phobius"/>
    </source>
</evidence>
<feature type="transmembrane region" description="Helical" evidence="1">
    <location>
        <begin position="51"/>
        <end position="76"/>
    </location>
</feature>
<dbReference type="RefSeq" id="WP_126108801.1">
    <property type="nucleotide sequence ID" value="NZ_CP034465.1"/>
</dbReference>
<dbReference type="KEGG" id="jeh:EJN90_02940"/>